<gene>
    <name evidence="3" type="ORF">O6P43_022787</name>
</gene>
<dbReference type="Pfam" id="PF03195">
    <property type="entry name" value="LOB"/>
    <property type="match status" value="1"/>
</dbReference>
<evidence type="ECO:0000313" key="3">
    <source>
        <dbReference type="EMBL" id="KAJ7956323.1"/>
    </source>
</evidence>
<dbReference type="Proteomes" id="UP001163823">
    <property type="component" value="Chromosome 9"/>
</dbReference>
<keyword evidence="4" id="KW-1185">Reference proteome</keyword>
<evidence type="ECO:0000313" key="4">
    <source>
        <dbReference type="Proteomes" id="UP001163823"/>
    </source>
</evidence>
<dbReference type="EMBL" id="JARAOO010000009">
    <property type="protein sequence ID" value="KAJ7956323.1"/>
    <property type="molecule type" value="Genomic_DNA"/>
</dbReference>
<dbReference type="InterPro" id="IPR004883">
    <property type="entry name" value="LOB"/>
</dbReference>
<dbReference type="KEGG" id="qsa:O6P43_022787"/>
<evidence type="ECO:0000259" key="2">
    <source>
        <dbReference type="PROSITE" id="PS50891"/>
    </source>
</evidence>
<protein>
    <submittedName>
        <fullName evidence="3">LOB domain-containing protein</fullName>
    </submittedName>
</protein>
<proteinExistence type="inferred from homology"/>
<comment type="similarity">
    <text evidence="1">Belongs to the LOB domain-containing protein family.</text>
</comment>
<evidence type="ECO:0000256" key="1">
    <source>
        <dbReference type="ARBA" id="ARBA00005474"/>
    </source>
</evidence>
<comment type="caution">
    <text evidence="3">The sequence shown here is derived from an EMBL/GenBank/DDBJ whole genome shotgun (WGS) entry which is preliminary data.</text>
</comment>
<dbReference type="AlphaFoldDB" id="A0AAD7PHZ5"/>
<name>A0AAD7PHZ5_QUISA</name>
<dbReference type="PROSITE" id="PS50891">
    <property type="entry name" value="LOB"/>
    <property type="match status" value="1"/>
</dbReference>
<dbReference type="PANTHER" id="PTHR31301">
    <property type="entry name" value="LOB DOMAIN-CONTAINING PROTEIN 4-RELATED"/>
    <property type="match status" value="1"/>
</dbReference>
<dbReference type="PANTHER" id="PTHR31301:SF21">
    <property type="entry name" value="LOB DOMAIN-CONTAINING PROTEIN 27-RELATED"/>
    <property type="match status" value="1"/>
</dbReference>
<feature type="domain" description="LOB" evidence="2">
    <location>
        <begin position="9"/>
        <end position="110"/>
    </location>
</feature>
<organism evidence="3 4">
    <name type="scientific">Quillaja saponaria</name>
    <name type="common">Soap bark tree</name>
    <dbReference type="NCBI Taxonomy" id="32244"/>
    <lineage>
        <taxon>Eukaryota</taxon>
        <taxon>Viridiplantae</taxon>
        <taxon>Streptophyta</taxon>
        <taxon>Embryophyta</taxon>
        <taxon>Tracheophyta</taxon>
        <taxon>Spermatophyta</taxon>
        <taxon>Magnoliopsida</taxon>
        <taxon>eudicotyledons</taxon>
        <taxon>Gunneridae</taxon>
        <taxon>Pentapetalae</taxon>
        <taxon>rosids</taxon>
        <taxon>fabids</taxon>
        <taxon>Fabales</taxon>
        <taxon>Quillajaceae</taxon>
        <taxon>Quillaja</taxon>
    </lineage>
</organism>
<reference evidence="3" key="1">
    <citation type="journal article" date="2023" name="Science">
        <title>Elucidation of the pathway for biosynthesis of saponin adjuvants from the soapbark tree.</title>
        <authorList>
            <person name="Reed J."/>
            <person name="Orme A."/>
            <person name="El-Demerdash A."/>
            <person name="Owen C."/>
            <person name="Martin L.B.B."/>
            <person name="Misra R.C."/>
            <person name="Kikuchi S."/>
            <person name="Rejzek M."/>
            <person name="Martin A.C."/>
            <person name="Harkess A."/>
            <person name="Leebens-Mack J."/>
            <person name="Louveau T."/>
            <person name="Stephenson M.J."/>
            <person name="Osbourn A."/>
        </authorList>
    </citation>
    <scope>NUCLEOTIDE SEQUENCE</scope>
    <source>
        <strain evidence="3">S10</strain>
    </source>
</reference>
<accession>A0AAD7PHZ5</accession>
<sequence>MTLKGGTSQACAACKYQRRKCTSECHLAPYFPADQPNTFRNVHKLFGVSNILKILKNLEPNQKREAMRSIIYQAYIRDRYPVLGCCEVINQLRNQIWQVAEELHAVYAQLEMYRQQNQNPGSYMPDDETSQLELGMATCSNNAGLSFFNQTPQNFNMVAAAALPISQQHSYSNSSNVASNSLYMDSKDNNTNPLWFQHPNTTTNNNNLMATATQSRLVDSQPIAIQEEVVEDYDEMHTFFNTIDDRQSYIDSKEAYDSSSEESLKDTRQCIERVAENELKTAAACFSLTSVN</sequence>